<organism evidence="2 3">
    <name type="scientific">Nonomuraea endophytica</name>
    <dbReference type="NCBI Taxonomy" id="714136"/>
    <lineage>
        <taxon>Bacteria</taxon>
        <taxon>Bacillati</taxon>
        <taxon>Actinomycetota</taxon>
        <taxon>Actinomycetes</taxon>
        <taxon>Streptosporangiales</taxon>
        <taxon>Streptosporangiaceae</taxon>
        <taxon>Nonomuraea</taxon>
    </lineage>
</organism>
<keyword evidence="3" id="KW-1185">Reference proteome</keyword>
<reference evidence="2 3" key="1">
    <citation type="submission" date="2020-08" db="EMBL/GenBank/DDBJ databases">
        <title>Genomic Encyclopedia of Type Strains, Phase IV (KMG-IV): sequencing the most valuable type-strain genomes for metagenomic binning, comparative biology and taxonomic classification.</title>
        <authorList>
            <person name="Goeker M."/>
        </authorList>
    </citation>
    <scope>NUCLEOTIDE SEQUENCE [LARGE SCALE GENOMIC DNA]</scope>
    <source>
        <strain evidence="2 3">DSM 45385</strain>
    </source>
</reference>
<protein>
    <submittedName>
        <fullName evidence="2">Uncharacterized protein</fullName>
    </submittedName>
</protein>
<evidence type="ECO:0000313" key="2">
    <source>
        <dbReference type="EMBL" id="MBB5085062.1"/>
    </source>
</evidence>
<evidence type="ECO:0000256" key="1">
    <source>
        <dbReference type="SAM" id="MobiDB-lite"/>
    </source>
</evidence>
<comment type="caution">
    <text evidence="2">The sequence shown here is derived from an EMBL/GenBank/DDBJ whole genome shotgun (WGS) entry which is preliminary data.</text>
</comment>
<dbReference type="Proteomes" id="UP000568380">
    <property type="component" value="Unassembled WGS sequence"/>
</dbReference>
<sequence length="109" mass="12124">MRSNGRSILASTLPPNDLNLHPGERLTMVCPDCRTWRVIRRGMIWPHRADDGVTRCPGSGTRLVVDLTSVEWRSAMVVAVRQAATRRGSRTHRKPAPPTPEPLHRIAAA</sequence>
<feature type="region of interest" description="Disordered" evidence="1">
    <location>
        <begin position="83"/>
        <end position="109"/>
    </location>
</feature>
<dbReference type="AlphaFoldDB" id="A0A7W8ENG3"/>
<evidence type="ECO:0000313" key="3">
    <source>
        <dbReference type="Proteomes" id="UP000568380"/>
    </source>
</evidence>
<gene>
    <name evidence="2" type="ORF">HNR40_010575</name>
</gene>
<accession>A0A7W8ENG3</accession>
<proteinExistence type="predicted"/>
<name>A0A7W8ENG3_9ACTN</name>
<dbReference type="EMBL" id="JACHIN010000030">
    <property type="protein sequence ID" value="MBB5085062.1"/>
    <property type="molecule type" value="Genomic_DNA"/>
</dbReference>
<dbReference type="RefSeq" id="WP_184976170.1">
    <property type="nucleotide sequence ID" value="NZ_JACHIN010000030.1"/>
</dbReference>